<protein>
    <recommendedName>
        <fullName evidence="2">peptidylamidoglycolate lyase</fullName>
        <ecNumber evidence="2">4.3.2.5</ecNumber>
    </recommendedName>
</protein>
<dbReference type="InterPro" id="IPR000720">
    <property type="entry name" value="PHM/PAL"/>
</dbReference>
<keyword evidence="5" id="KW-0677">Repeat</keyword>
<feature type="chain" id="PRO_5046255842" description="peptidylamidoglycolate lyase" evidence="10">
    <location>
        <begin position="28"/>
        <end position="378"/>
    </location>
</feature>
<evidence type="ECO:0000313" key="12">
    <source>
        <dbReference type="RefSeq" id="XP_013780668.1"/>
    </source>
</evidence>
<keyword evidence="8" id="KW-0456">Lyase</keyword>
<keyword evidence="7" id="KW-0325">Glycoprotein</keyword>
<sequence>MSIFKSHKLYFLLILISSPTIFRTVRSHPVYYERNLNQYTDFYEQLQELLAIHKNRVASHENEVNDYPVEVIGWPKNQTFPKGQTAGVDVDSAGRVHVFHRGDVVWDAKSFDWNNVYQHQDQPPISVDSVIIFDSKTGDIQNSWGKNRFYMPHGLTIDKNNNTWLTDVALHQVFKFKPGASEPDLVLGQRFVPGNDESHFCKPTDVAVASSGKFYVSDGYCNSRILMFSPSGQLLKEFGKKDDMLVPHSLTLLENLDILCVADRENERILCYSAGLQGSSPGLLVKNFHKNLGRVFAVAARDDHLYMVQGPGIIGKHPVHGLTLSLSTKKILNSWSPVEGFVNPHDLALSPDGTSLYVVEIGENAAKKVYKFSLQKPN</sequence>
<keyword evidence="3" id="KW-0479">Metal-binding</keyword>
<feature type="repeat" description="NHL" evidence="9">
    <location>
        <begin position="192"/>
        <end position="231"/>
    </location>
</feature>
<dbReference type="RefSeq" id="XP_013780668.1">
    <property type="nucleotide sequence ID" value="XM_013925214.2"/>
</dbReference>
<comment type="cofactor">
    <cofactor evidence="1">
        <name>Zn(2+)</name>
        <dbReference type="ChEBI" id="CHEBI:29105"/>
    </cofactor>
</comment>
<dbReference type="CDD" id="cd14958">
    <property type="entry name" value="NHL_PAL_like"/>
    <property type="match status" value="1"/>
</dbReference>
<feature type="signal peptide" evidence="10">
    <location>
        <begin position="1"/>
        <end position="27"/>
    </location>
</feature>
<evidence type="ECO:0000256" key="6">
    <source>
        <dbReference type="ARBA" id="ARBA00023157"/>
    </source>
</evidence>
<evidence type="ECO:0000256" key="1">
    <source>
        <dbReference type="ARBA" id="ARBA00001947"/>
    </source>
</evidence>
<accession>A0ABM1BF08</accession>
<dbReference type="Proteomes" id="UP000694941">
    <property type="component" value="Unplaced"/>
</dbReference>
<dbReference type="InterPro" id="IPR011042">
    <property type="entry name" value="6-blade_b-propeller_TolB-like"/>
</dbReference>
<gene>
    <name evidence="12" type="primary">LOC106465024</name>
</gene>
<evidence type="ECO:0000256" key="10">
    <source>
        <dbReference type="SAM" id="SignalP"/>
    </source>
</evidence>
<keyword evidence="11" id="KW-1185">Reference proteome</keyword>
<dbReference type="EC" id="4.3.2.5" evidence="2"/>
<feature type="repeat" description="NHL" evidence="9">
    <location>
        <begin position="143"/>
        <end position="179"/>
    </location>
</feature>
<dbReference type="PANTHER" id="PTHR10680">
    <property type="entry name" value="PEPTIDYL-GLYCINE ALPHA-AMIDATING MONOOXYGENASE"/>
    <property type="match status" value="1"/>
</dbReference>
<name>A0ABM1BF08_LIMPO</name>
<keyword evidence="6" id="KW-1015">Disulfide bond</keyword>
<dbReference type="SUPFAM" id="SSF101898">
    <property type="entry name" value="NHL repeat"/>
    <property type="match status" value="1"/>
</dbReference>
<dbReference type="Gene3D" id="2.120.10.30">
    <property type="entry name" value="TolB, C-terminal domain"/>
    <property type="match status" value="1"/>
</dbReference>
<dbReference type="PANTHER" id="PTHR10680:SF36">
    <property type="entry name" value="PEPTIDYL-ALPHA-HYDROXYGLYCINE ALPHA-AMIDATING LYASE 1"/>
    <property type="match status" value="1"/>
</dbReference>
<dbReference type="GeneID" id="106465024"/>
<dbReference type="InterPro" id="IPR001258">
    <property type="entry name" value="NHL_repeat"/>
</dbReference>
<reference evidence="12" key="1">
    <citation type="submission" date="2025-08" db="UniProtKB">
        <authorList>
            <consortium name="RefSeq"/>
        </authorList>
    </citation>
    <scope>IDENTIFICATION</scope>
    <source>
        <tissue evidence="12">Muscle</tissue>
    </source>
</reference>
<evidence type="ECO:0000313" key="11">
    <source>
        <dbReference type="Proteomes" id="UP000694941"/>
    </source>
</evidence>
<evidence type="ECO:0000256" key="5">
    <source>
        <dbReference type="ARBA" id="ARBA00022737"/>
    </source>
</evidence>
<evidence type="ECO:0000256" key="7">
    <source>
        <dbReference type="ARBA" id="ARBA00023180"/>
    </source>
</evidence>
<dbReference type="Pfam" id="PF01436">
    <property type="entry name" value="NHL"/>
    <property type="match status" value="1"/>
</dbReference>
<evidence type="ECO:0000256" key="2">
    <source>
        <dbReference type="ARBA" id="ARBA00012343"/>
    </source>
</evidence>
<evidence type="ECO:0000256" key="4">
    <source>
        <dbReference type="ARBA" id="ARBA00022729"/>
    </source>
</evidence>
<organism evidence="11 12">
    <name type="scientific">Limulus polyphemus</name>
    <name type="common">Atlantic horseshoe crab</name>
    <dbReference type="NCBI Taxonomy" id="6850"/>
    <lineage>
        <taxon>Eukaryota</taxon>
        <taxon>Metazoa</taxon>
        <taxon>Ecdysozoa</taxon>
        <taxon>Arthropoda</taxon>
        <taxon>Chelicerata</taxon>
        <taxon>Merostomata</taxon>
        <taxon>Xiphosura</taxon>
        <taxon>Limulidae</taxon>
        <taxon>Limulus</taxon>
    </lineage>
</organism>
<proteinExistence type="predicted"/>
<evidence type="ECO:0000256" key="9">
    <source>
        <dbReference type="PROSITE-ProRule" id="PRU00504"/>
    </source>
</evidence>
<evidence type="ECO:0000256" key="8">
    <source>
        <dbReference type="ARBA" id="ARBA00023239"/>
    </source>
</evidence>
<dbReference type="PRINTS" id="PR00790">
    <property type="entry name" value="PAMONOXGNASE"/>
</dbReference>
<keyword evidence="4 10" id="KW-0732">Signal</keyword>
<evidence type="ECO:0000256" key="3">
    <source>
        <dbReference type="ARBA" id="ARBA00022723"/>
    </source>
</evidence>
<dbReference type="PROSITE" id="PS51125">
    <property type="entry name" value="NHL"/>
    <property type="match status" value="2"/>
</dbReference>